<accession>A0A8C3H7R7</accession>
<evidence type="ECO:0000313" key="5">
    <source>
        <dbReference type="Proteomes" id="UP000694380"/>
    </source>
</evidence>
<dbReference type="GO" id="GO:0005615">
    <property type="term" value="C:extracellular space"/>
    <property type="evidence" value="ECO:0007669"/>
    <property type="project" value="TreeGrafter"/>
</dbReference>
<protein>
    <recommendedName>
        <fullName evidence="3">MHC class I-like antigen recognition-like domain-containing protein</fullName>
    </recommendedName>
</protein>
<dbReference type="InterPro" id="IPR011161">
    <property type="entry name" value="MHC_I-like_Ag-recog"/>
</dbReference>
<dbReference type="GO" id="GO:0048006">
    <property type="term" value="P:antigen processing and presentation, endogenous lipid antigen via MHC class Ib"/>
    <property type="evidence" value="ECO:0007669"/>
    <property type="project" value="TreeGrafter"/>
</dbReference>
<feature type="domain" description="MHC class I-like antigen recognition-like" evidence="3">
    <location>
        <begin position="21"/>
        <end position="205"/>
    </location>
</feature>
<dbReference type="InterPro" id="IPR011162">
    <property type="entry name" value="MHC_I/II-like_Ag-recog"/>
</dbReference>
<dbReference type="SUPFAM" id="SSF54452">
    <property type="entry name" value="MHC antigen-recognition domain"/>
    <property type="match status" value="1"/>
</dbReference>
<sequence>AQVTLGPSPLALSVAVDASRHRPAHFPASVTFRLLHINVFHNASSTDMRGMALLGDLETHSMDCSTCELRPPHNPTAVVWSNILIAPDVMSLLPPCLCFCPLLGPPDARPHPPALPVPDPFVAQGSLVCELHPNGTSRGFYDTGVNGEDFISFDADTSKWVARRGDKLALYARDLFNQDKGTAMTLQFFLRTFVSLLKSFVQHGKESLERQGETGHHSPLAEMQPPLG</sequence>
<reference evidence="4" key="2">
    <citation type="submission" date="2025-09" db="UniProtKB">
        <authorList>
            <consortium name="Ensembl"/>
        </authorList>
    </citation>
    <scope>IDENTIFICATION</scope>
</reference>
<dbReference type="Proteomes" id="UP000694380">
    <property type="component" value="Unplaced"/>
</dbReference>
<reference evidence="4" key="1">
    <citation type="submission" date="2025-08" db="UniProtKB">
        <authorList>
            <consortium name="Ensembl"/>
        </authorList>
    </citation>
    <scope>IDENTIFICATION</scope>
</reference>
<dbReference type="AlphaFoldDB" id="A0A8C3H7R7"/>
<dbReference type="PANTHER" id="PTHR16675:SF160">
    <property type="entry name" value="T-CELL SURFACE GLYCOPROTEIN CD1A"/>
    <property type="match status" value="1"/>
</dbReference>
<organism evidence="4 5">
    <name type="scientific">Chrysemys picta bellii</name>
    <name type="common">Western painted turtle</name>
    <name type="synonym">Emys bellii</name>
    <dbReference type="NCBI Taxonomy" id="8478"/>
    <lineage>
        <taxon>Eukaryota</taxon>
        <taxon>Metazoa</taxon>
        <taxon>Chordata</taxon>
        <taxon>Craniata</taxon>
        <taxon>Vertebrata</taxon>
        <taxon>Euteleostomi</taxon>
        <taxon>Archelosauria</taxon>
        <taxon>Testudinata</taxon>
        <taxon>Testudines</taxon>
        <taxon>Cryptodira</taxon>
        <taxon>Durocryptodira</taxon>
        <taxon>Testudinoidea</taxon>
        <taxon>Emydidae</taxon>
        <taxon>Chrysemys</taxon>
    </lineage>
</organism>
<proteinExistence type="predicted"/>
<evidence type="ECO:0000256" key="1">
    <source>
        <dbReference type="ARBA" id="ARBA00023180"/>
    </source>
</evidence>
<evidence type="ECO:0000313" key="4">
    <source>
        <dbReference type="Ensembl" id="ENSCPBP00000006059.1"/>
    </source>
</evidence>
<dbReference type="GO" id="GO:0030884">
    <property type="term" value="F:exogenous lipid antigen binding"/>
    <property type="evidence" value="ECO:0007669"/>
    <property type="project" value="TreeGrafter"/>
</dbReference>
<dbReference type="GO" id="GO:0001916">
    <property type="term" value="P:positive regulation of T cell mediated cytotoxicity"/>
    <property type="evidence" value="ECO:0007669"/>
    <property type="project" value="TreeGrafter"/>
</dbReference>
<dbReference type="Ensembl" id="ENSCPBT00000007342.1">
    <property type="protein sequence ID" value="ENSCPBP00000006059.1"/>
    <property type="gene ID" value="ENSCPBG00000004838.1"/>
</dbReference>
<dbReference type="GO" id="GO:0048007">
    <property type="term" value="P:antigen processing and presentation, exogenous lipid antigen via MHC class Ib"/>
    <property type="evidence" value="ECO:0007669"/>
    <property type="project" value="TreeGrafter"/>
</dbReference>
<dbReference type="GeneTree" id="ENSGT01030000235409"/>
<dbReference type="PANTHER" id="PTHR16675">
    <property type="entry name" value="MHC CLASS I-RELATED"/>
    <property type="match status" value="1"/>
</dbReference>
<keyword evidence="5" id="KW-1185">Reference proteome</keyword>
<dbReference type="GO" id="GO:0006955">
    <property type="term" value="P:immune response"/>
    <property type="evidence" value="ECO:0007669"/>
    <property type="project" value="TreeGrafter"/>
</dbReference>
<dbReference type="GO" id="GO:0030883">
    <property type="term" value="F:endogenous lipid antigen binding"/>
    <property type="evidence" value="ECO:0007669"/>
    <property type="project" value="TreeGrafter"/>
</dbReference>
<evidence type="ECO:0000256" key="2">
    <source>
        <dbReference type="SAM" id="MobiDB-lite"/>
    </source>
</evidence>
<dbReference type="Pfam" id="PF16497">
    <property type="entry name" value="MHC_I_3"/>
    <property type="match status" value="1"/>
</dbReference>
<dbReference type="Gene3D" id="3.30.500.10">
    <property type="entry name" value="MHC class I-like antigen recognition-like"/>
    <property type="match status" value="2"/>
</dbReference>
<dbReference type="GO" id="GO:0071723">
    <property type="term" value="F:lipopeptide binding"/>
    <property type="evidence" value="ECO:0007669"/>
    <property type="project" value="TreeGrafter"/>
</dbReference>
<feature type="compositionally biased region" description="Basic and acidic residues" evidence="2">
    <location>
        <begin position="207"/>
        <end position="216"/>
    </location>
</feature>
<keyword evidence="1" id="KW-0325">Glycoprotein</keyword>
<evidence type="ECO:0000259" key="3">
    <source>
        <dbReference type="Pfam" id="PF16497"/>
    </source>
</evidence>
<dbReference type="InterPro" id="IPR037055">
    <property type="entry name" value="MHC_I-like_Ag-recog_sf"/>
</dbReference>
<dbReference type="InterPro" id="IPR050208">
    <property type="entry name" value="MHC_class-I_related"/>
</dbReference>
<dbReference type="GO" id="GO:0009897">
    <property type="term" value="C:external side of plasma membrane"/>
    <property type="evidence" value="ECO:0007669"/>
    <property type="project" value="TreeGrafter"/>
</dbReference>
<name>A0A8C3H7R7_CHRPI</name>
<feature type="region of interest" description="Disordered" evidence="2">
    <location>
        <begin position="207"/>
        <end position="228"/>
    </location>
</feature>